<accession>A0A2N9JD30</accession>
<dbReference type="InterPro" id="IPR003395">
    <property type="entry name" value="RecF/RecN/SMC_N"/>
</dbReference>
<protein>
    <recommendedName>
        <fullName evidence="3">Nuclease SbcCD subunit C</fullName>
    </recommendedName>
</protein>
<proteinExistence type="inferred from homology"/>
<dbReference type="SUPFAM" id="SSF52540">
    <property type="entry name" value="P-loop containing nucleoside triphosphate hydrolases"/>
    <property type="match status" value="1"/>
</dbReference>
<feature type="coiled-coil region" evidence="4">
    <location>
        <begin position="290"/>
        <end position="331"/>
    </location>
</feature>
<dbReference type="PANTHER" id="PTHR32114">
    <property type="entry name" value="ABC TRANSPORTER ABCH.3"/>
    <property type="match status" value="1"/>
</dbReference>
<dbReference type="PANTHER" id="PTHR32114:SF2">
    <property type="entry name" value="ABC TRANSPORTER ABCH.3"/>
    <property type="match status" value="1"/>
</dbReference>
<evidence type="ECO:0000313" key="6">
    <source>
        <dbReference type="EMBL" id="SPD86041.1"/>
    </source>
</evidence>
<dbReference type="OrthoDB" id="9795626at2"/>
<evidence type="ECO:0000256" key="1">
    <source>
        <dbReference type="ARBA" id="ARBA00006930"/>
    </source>
</evidence>
<comment type="similarity">
    <text evidence="1">Belongs to the SMC family. SbcC subfamily.</text>
</comment>
<keyword evidence="7" id="KW-1185">Reference proteome</keyword>
<comment type="subunit">
    <text evidence="2">Heterodimer of SbcC and SbcD.</text>
</comment>
<dbReference type="Pfam" id="PF02463">
    <property type="entry name" value="SMC_N"/>
    <property type="match status" value="1"/>
</dbReference>
<feature type="coiled-coil region" evidence="4">
    <location>
        <begin position="398"/>
        <end position="425"/>
    </location>
</feature>
<dbReference type="AlphaFoldDB" id="A0A2N9JD30"/>
<dbReference type="KEGG" id="mgg:MPLG2_1005"/>
<keyword evidence="4" id="KW-0175">Coiled coil</keyword>
<name>A0A2N9JD30_9ACTN</name>
<gene>
    <name evidence="6" type="ORF">MPLG2_1005</name>
</gene>
<reference evidence="6 7" key="1">
    <citation type="submission" date="2018-02" db="EMBL/GenBank/DDBJ databases">
        <authorList>
            <person name="Cohen D.B."/>
            <person name="Kent A.D."/>
        </authorList>
    </citation>
    <scope>NUCLEOTIDE SEQUENCE [LARGE SCALE GENOMIC DNA]</scope>
    <source>
        <strain evidence="6">1</strain>
    </source>
</reference>
<dbReference type="RefSeq" id="WP_105185123.1">
    <property type="nucleotide sequence ID" value="NZ_BAAAGO010000015.1"/>
</dbReference>
<evidence type="ECO:0000256" key="3">
    <source>
        <dbReference type="ARBA" id="ARBA00013368"/>
    </source>
</evidence>
<evidence type="ECO:0000259" key="5">
    <source>
        <dbReference type="Pfam" id="PF02463"/>
    </source>
</evidence>
<evidence type="ECO:0000256" key="4">
    <source>
        <dbReference type="SAM" id="Coils"/>
    </source>
</evidence>
<dbReference type="EMBL" id="LT985188">
    <property type="protein sequence ID" value="SPD86041.1"/>
    <property type="molecule type" value="Genomic_DNA"/>
</dbReference>
<evidence type="ECO:0000256" key="2">
    <source>
        <dbReference type="ARBA" id="ARBA00011322"/>
    </source>
</evidence>
<dbReference type="Gene3D" id="3.40.50.300">
    <property type="entry name" value="P-loop containing nucleotide triphosphate hydrolases"/>
    <property type="match status" value="2"/>
</dbReference>
<sequence>MNLTSLQVSGFCGIASELEFDLNARIVILAGRNGLGKTTVCDAIIWVLTGTHPRGAEPQNVYTSTPATVTLSGSSGVGSWKITRTARASGGELAIQHEGSALQGLAAQEWLDRELFPHQDLSESVAGLLSDSVYLQQETLRAFLSSKSDDERFAGLARMVGARRLSQFVDDFDSERRRWSKSIKAREEEVAAAELGLQSLRSDLISMEAQLGEAAMANDGPSWDSWVHEVTMLSGAPLPESVTDREIARLTSALSRTEAKLVNDLSRLDVLGDELAVAPTRVDGLAQDSRDRERSRVESASRALHNAEAAAAQAEAVAAEARSRVRALELHQQQMAQLADLALELLGSHCPVCDQVIDPQAVSVRLRRLRSLDENLDLADAAGLSASLQAASEAGAQRDMCLAELQSARAALQRIEEEYQREAIQQETRERILRDLGLTPGDGVSEQIGRRRLGIQGALDRIHSLRATATGFSEQIQMEGMRRRLDAGRAQLAELNSDLTDRRDDLHSAQRTARVATEVSANLKHASDELVSRRLEEIQPLLDHLYAAVDPHPTFRSIRLATRVYYGHPRLDPVVADDEMGIEIRDPSLTLSTSQSNALAVAIFLAFSLGLSPSSLDTLLLDDPLQNLDDVHLLGLVDVLRHVRSRRQLIVTAHDKSFARLLARKLRATSSTEAVLVHEIESWARSGPRVRTSRLPGSDRPFVFADEQS</sequence>
<dbReference type="Proteomes" id="UP000238164">
    <property type="component" value="Chromosome 1"/>
</dbReference>
<organism evidence="6 7">
    <name type="scientific">Micropruina glycogenica</name>
    <dbReference type="NCBI Taxonomy" id="75385"/>
    <lineage>
        <taxon>Bacteria</taxon>
        <taxon>Bacillati</taxon>
        <taxon>Actinomycetota</taxon>
        <taxon>Actinomycetes</taxon>
        <taxon>Propionibacteriales</taxon>
        <taxon>Nocardioidaceae</taxon>
        <taxon>Micropruina</taxon>
    </lineage>
</organism>
<dbReference type="InterPro" id="IPR027417">
    <property type="entry name" value="P-loop_NTPase"/>
</dbReference>
<feature type="domain" description="RecF/RecN/SMC N-terminal" evidence="5">
    <location>
        <begin position="3"/>
        <end position="668"/>
    </location>
</feature>
<evidence type="ECO:0000313" key="7">
    <source>
        <dbReference type="Proteomes" id="UP000238164"/>
    </source>
</evidence>